<sequence length="133" mass="14711">MQGKNVEERPVYGIVVSSGEQKDGEHTHDMYLISWDGRQVHVHNFKGVTSFDVGHRHRYVGTTAPAPSGVQHTHAYQTTTSYDDGHTHVITGRTGPAVPLSGGGHFHYFEGVTTVNGRTPHTHRYSGRTSDEF</sequence>
<keyword evidence="2" id="KW-1185">Reference proteome</keyword>
<name>A0ABT9W1I5_9BACI</name>
<reference evidence="1 2" key="1">
    <citation type="submission" date="2023-07" db="EMBL/GenBank/DDBJ databases">
        <title>Genomic Encyclopedia of Type Strains, Phase IV (KMG-IV): sequencing the most valuable type-strain genomes for metagenomic binning, comparative biology and taxonomic classification.</title>
        <authorList>
            <person name="Goeker M."/>
        </authorList>
    </citation>
    <scope>NUCLEOTIDE SEQUENCE [LARGE SCALE GENOMIC DNA]</scope>
    <source>
        <strain evidence="1 2">DSM 12751</strain>
    </source>
</reference>
<protein>
    <recommendedName>
        <fullName evidence="3">YmaF family protein</fullName>
    </recommendedName>
</protein>
<dbReference type="Proteomes" id="UP001235840">
    <property type="component" value="Unassembled WGS sequence"/>
</dbReference>
<accession>A0ABT9W1I5</accession>
<evidence type="ECO:0000313" key="1">
    <source>
        <dbReference type="EMBL" id="MDQ0167122.1"/>
    </source>
</evidence>
<dbReference type="EMBL" id="JAUSTY010000013">
    <property type="protein sequence ID" value="MDQ0167122.1"/>
    <property type="molecule type" value="Genomic_DNA"/>
</dbReference>
<dbReference type="InterPro" id="IPR024307">
    <property type="entry name" value="YmaF"/>
</dbReference>
<proteinExistence type="predicted"/>
<gene>
    <name evidence="1" type="ORF">J2S11_003047</name>
</gene>
<dbReference type="Pfam" id="PF12788">
    <property type="entry name" value="YmaF"/>
    <property type="match status" value="1"/>
</dbReference>
<comment type="caution">
    <text evidence="1">The sequence shown here is derived from an EMBL/GenBank/DDBJ whole genome shotgun (WGS) entry which is preliminary data.</text>
</comment>
<evidence type="ECO:0008006" key="3">
    <source>
        <dbReference type="Google" id="ProtNLM"/>
    </source>
</evidence>
<dbReference type="RefSeq" id="WP_307395859.1">
    <property type="nucleotide sequence ID" value="NZ_BAAADK010000046.1"/>
</dbReference>
<organism evidence="1 2">
    <name type="scientific">Caldalkalibacillus horti</name>
    <dbReference type="NCBI Taxonomy" id="77523"/>
    <lineage>
        <taxon>Bacteria</taxon>
        <taxon>Bacillati</taxon>
        <taxon>Bacillota</taxon>
        <taxon>Bacilli</taxon>
        <taxon>Bacillales</taxon>
        <taxon>Bacillaceae</taxon>
        <taxon>Caldalkalibacillus</taxon>
    </lineage>
</organism>
<evidence type="ECO:0000313" key="2">
    <source>
        <dbReference type="Proteomes" id="UP001235840"/>
    </source>
</evidence>